<reference evidence="6" key="1">
    <citation type="submission" date="2021-06" db="EMBL/GenBank/DDBJ databases">
        <authorList>
            <person name="Kallberg Y."/>
            <person name="Tangrot J."/>
            <person name="Rosling A."/>
        </authorList>
    </citation>
    <scope>NUCLEOTIDE SEQUENCE</scope>
    <source>
        <strain evidence="6">FL966</strain>
    </source>
</reference>
<comment type="subcellular location">
    <subcellularLocation>
        <location evidence="1">Membrane</location>
    </subcellularLocation>
</comment>
<dbReference type="InterPro" id="IPR011989">
    <property type="entry name" value="ARM-like"/>
</dbReference>
<name>A0A9N9G6S8_9GLOM</name>
<sequence>MQSSTRAELSGKLIKPTHGAKAFKEKFVEIYENFFKGNDPSTGQPHFWSELFLLKVNAPYLTRCLTEISQDQLLAIKACIGNINKIFLNSIEMMKDETSKRKINAIETLCILLQGIFVKKFNNFSSDVINLLTGLNNADTVFTQLVDAIKHLLEDDETVIKYEALRLAIVVVCGNNNINQNSINEFFMRNDIFDPLIKIIIAPETSYVAYEAIMLLGILANYNKHESKNPYMAKIIAIKDETVFKKILDTVASTCKKCRNYYIEIQDDEETYKYSVSSALSYVGAILPWGMSGSTKEQHDISDPDQAFNQLPSANIAILLVYYDFVNNNKGFVAYISKSIAEYQINSESETNSYGPYFLDFLSFASYLVQHNRSARTASYVKLSLLVLLILTEDVTFDSRISDERKSYYVRLCRQRQPLLPSVRNPRPLVCAILDISLGFINHNMRKKLQIDLYSLVLGIIQRIMLYHKKFKVVLSYHWSELWHSLIGLLKFIHSNYDNFQQDRSSINEILISAITTINLCISFGDSFFPDAVTYDKLFYEIVRSNEVFEGLSKIVNIQDPVKPSQKFSPTEQAFVNINTICQHFHLKIEAWKAANRAQTLLPEQVLAIINANYDSLNLITPEKLDNYTSYSEIPYHVPFVRQVLRLVVEDFKRREVLLE</sequence>
<dbReference type="GO" id="GO:0005829">
    <property type="term" value="C:cytosol"/>
    <property type="evidence" value="ECO:0007669"/>
    <property type="project" value="TreeGrafter"/>
</dbReference>
<dbReference type="SMART" id="SM01158">
    <property type="entry name" value="DUF1741"/>
    <property type="match status" value="1"/>
</dbReference>
<evidence type="ECO:0000256" key="2">
    <source>
        <dbReference type="ARBA" id="ARBA00022692"/>
    </source>
</evidence>
<evidence type="ECO:0000259" key="5">
    <source>
        <dbReference type="SMART" id="SM01158"/>
    </source>
</evidence>
<dbReference type="Pfam" id="PF08427">
    <property type="entry name" value="ARMH3_C"/>
    <property type="match status" value="1"/>
</dbReference>
<feature type="domain" description="Armadillo-like helical" evidence="5">
    <location>
        <begin position="421"/>
        <end position="656"/>
    </location>
</feature>
<dbReference type="Gene3D" id="1.25.10.10">
    <property type="entry name" value="Leucine-rich Repeat Variant"/>
    <property type="match status" value="1"/>
</dbReference>
<evidence type="ECO:0000256" key="4">
    <source>
        <dbReference type="ARBA" id="ARBA00023136"/>
    </source>
</evidence>
<dbReference type="InterPro" id="IPR013636">
    <property type="entry name" value="ARMH3_C"/>
</dbReference>
<dbReference type="InterPro" id="IPR016024">
    <property type="entry name" value="ARM-type_fold"/>
</dbReference>
<dbReference type="AlphaFoldDB" id="A0A9N9G6S8"/>
<dbReference type="SUPFAM" id="SSF48371">
    <property type="entry name" value="ARM repeat"/>
    <property type="match status" value="1"/>
</dbReference>
<organism evidence="6 7">
    <name type="scientific">Cetraspora pellucida</name>
    <dbReference type="NCBI Taxonomy" id="1433469"/>
    <lineage>
        <taxon>Eukaryota</taxon>
        <taxon>Fungi</taxon>
        <taxon>Fungi incertae sedis</taxon>
        <taxon>Mucoromycota</taxon>
        <taxon>Glomeromycotina</taxon>
        <taxon>Glomeromycetes</taxon>
        <taxon>Diversisporales</taxon>
        <taxon>Gigasporaceae</taxon>
        <taxon>Cetraspora</taxon>
    </lineage>
</organism>
<dbReference type="OrthoDB" id="2012278at2759"/>
<dbReference type="EMBL" id="CAJVQA010003835">
    <property type="protein sequence ID" value="CAG8584694.1"/>
    <property type="molecule type" value="Genomic_DNA"/>
</dbReference>
<evidence type="ECO:0000313" key="6">
    <source>
        <dbReference type="EMBL" id="CAG8584694.1"/>
    </source>
</evidence>
<proteinExistence type="predicted"/>
<evidence type="ECO:0000256" key="1">
    <source>
        <dbReference type="ARBA" id="ARBA00004370"/>
    </source>
</evidence>
<protein>
    <submittedName>
        <fullName evidence="6">2506_t:CDS:1</fullName>
    </submittedName>
</protein>
<keyword evidence="3" id="KW-1133">Transmembrane helix</keyword>
<gene>
    <name evidence="6" type="ORF">CPELLU_LOCUS6258</name>
</gene>
<dbReference type="PANTHER" id="PTHR13608">
    <property type="entry name" value="ARMADILLO-LIKE HELICAL DOMAIN-CONTAINING PROTEIN 3"/>
    <property type="match status" value="1"/>
</dbReference>
<keyword evidence="7" id="KW-1185">Reference proteome</keyword>
<dbReference type="Proteomes" id="UP000789759">
    <property type="component" value="Unassembled WGS sequence"/>
</dbReference>
<dbReference type="PANTHER" id="PTHR13608:SF3">
    <property type="entry name" value="ARMADILLO-LIKE HELICAL DOMAIN-CONTAINING PROTEIN 3"/>
    <property type="match status" value="1"/>
</dbReference>
<dbReference type="InterPro" id="IPR039868">
    <property type="entry name" value="ARMD3-like"/>
</dbReference>
<accession>A0A9N9G6S8</accession>
<dbReference type="GO" id="GO:0016020">
    <property type="term" value="C:membrane"/>
    <property type="evidence" value="ECO:0007669"/>
    <property type="project" value="UniProtKB-SubCell"/>
</dbReference>
<keyword evidence="4" id="KW-0472">Membrane</keyword>
<comment type="caution">
    <text evidence="6">The sequence shown here is derived from an EMBL/GenBank/DDBJ whole genome shotgun (WGS) entry which is preliminary data.</text>
</comment>
<evidence type="ECO:0000256" key="3">
    <source>
        <dbReference type="ARBA" id="ARBA00022989"/>
    </source>
</evidence>
<evidence type="ECO:0000313" key="7">
    <source>
        <dbReference type="Proteomes" id="UP000789759"/>
    </source>
</evidence>
<keyword evidence="2" id="KW-0812">Transmembrane</keyword>